<dbReference type="AlphaFoldDB" id="X5DR29"/>
<dbReference type="EMBL" id="CP006843">
    <property type="protein sequence ID" value="AHW65668.1"/>
    <property type="molecule type" value="Genomic_DNA"/>
</dbReference>
<dbReference type="HOGENOM" id="CLU_3250151_0_0_11"/>
<name>X5DR29_9CORY</name>
<proteinExistence type="predicted"/>
<gene>
    <name evidence="1" type="ORF">CGLY_16475</name>
</gene>
<dbReference type="Proteomes" id="UP000023703">
    <property type="component" value="Plasmid pCgly1"/>
</dbReference>
<evidence type="ECO:0000313" key="2">
    <source>
        <dbReference type="Proteomes" id="UP000023703"/>
    </source>
</evidence>
<keyword evidence="1" id="KW-0614">Plasmid</keyword>
<keyword evidence="2" id="KW-1185">Reference proteome</keyword>
<geneLocation type="plasmid" evidence="1 2">
    <name>pCgly1</name>
</geneLocation>
<accession>X5DR29</accession>
<dbReference type="KEGG" id="cgy:CGLY_16475"/>
<reference evidence="1 2" key="1">
    <citation type="journal article" date="2015" name="Int. J. Syst. Evol. Microbiol.">
        <title>Revisiting Corynebacterium glyciniphilum (ex Kubota et al., 1972) sp. nov., nom. rev., isolated from putrefied banana.</title>
        <authorList>
            <person name="Al-Dilaimi A."/>
            <person name="Bednarz H."/>
            <person name="Lomker A."/>
            <person name="Niehaus K."/>
            <person name="Kalinowski J."/>
            <person name="Ruckert C."/>
        </authorList>
    </citation>
    <scope>NUCLEOTIDE SEQUENCE [LARGE SCALE GENOMIC DNA]</scope>
    <source>
        <strain evidence="1">AJ 3170</strain>
        <plasmid evidence="2">Plasmid pCgly1</plasmid>
    </source>
</reference>
<sequence>MGRRYCGPGISSSQEGSNHATVALHVGLYWGIWVRIRTNNVL</sequence>
<evidence type="ECO:0000313" key="1">
    <source>
        <dbReference type="EMBL" id="AHW65668.1"/>
    </source>
</evidence>
<organism evidence="1 2">
    <name type="scientific">Corynebacterium glyciniphilum AJ 3170</name>
    <dbReference type="NCBI Taxonomy" id="1404245"/>
    <lineage>
        <taxon>Bacteria</taxon>
        <taxon>Bacillati</taxon>
        <taxon>Actinomycetota</taxon>
        <taxon>Actinomycetes</taxon>
        <taxon>Mycobacteriales</taxon>
        <taxon>Corynebacteriaceae</taxon>
        <taxon>Corynebacterium</taxon>
    </lineage>
</organism>
<protein>
    <submittedName>
        <fullName evidence="1">Uncharacterized protein</fullName>
    </submittedName>
</protein>